<accession>A0ABS9SKD9</accession>
<dbReference type="Proteomes" id="UP001202248">
    <property type="component" value="Unassembled WGS sequence"/>
</dbReference>
<evidence type="ECO:0000313" key="2">
    <source>
        <dbReference type="Proteomes" id="UP001202248"/>
    </source>
</evidence>
<keyword evidence="2" id="KW-1185">Reference proteome</keyword>
<protein>
    <submittedName>
        <fullName evidence="1">Uncharacterized protein</fullName>
    </submittedName>
</protein>
<name>A0ABS9SKD9_9BACT</name>
<gene>
    <name evidence="1" type="ORF">MKP09_13530</name>
</gene>
<organism evidence="1 2">
    <name type="scientific">Niabella ginsengisoli</name>
    <dbReference type="NCBI Taxonomy" id="522298"/>
    <lineage>
        <taxon>Bacteria</taxon>
        <taxon>Pseudomonadati</taxon>
        <taxon>Bacteroidota</taxon>
        <taxon>Chitinophagia</taxon>
        <taxon>Chitinophagales</taxon>
        <taxon>Chitinophagaceae</taxon>
        <taxon>Niabella</taxon>
    </lineage>
</organism>
<dbReference type="RefSeq" id="WP_240830523.1">
    <property type="nucleotide sequence ID" value="NZ_JAKWBL010000002.1"/>
</dbReference>
<evidence type="ECO:0000313" key="1">
    <source>
        <dbReference type="EMBL" id="MCH5598854.1"/>
    </source>
</evidence>
<sequence>MIFLTETASVVVKEQPAKLYQLNVNREIEVSVTIPAQGNTWLVLEQGK</sequence>
<comment type="caution">
    <text evidence="1">The sequence shown here is derived from an EMBL/GenBank/DDBJ whole genome shotgun (WGS) entry which is preliminary data.</text>
</comment>
<dbReference type="EMBL" id="JAKWBL010000002">
    <property type="protein sequence ID" value="MCH5598854.1"/>
    <property type="molecule type" value="Genomic_DNA"/>
</dbReference>
<reference evidence="1 2" key="1">
    <citation type="submission" date="2022-02" db="EMBL/GenBank/DDBJ databases">
        <authorList>
            <person name="Min J."/>
        </authorList>
    </citation>
    <scope>NUCLEOTIDE SEQUENCE [LARGE SCALE GENOMIC DNA]</scope>
    <source>
        <strain evidence="1 2">GR10-1</strain>
    </source>
</reference>
<proteinExistence type="predicted"/>